<evidence type="ECO:0000313" key="1">
    <source>
        <dbReference type="EMBL" id="VEL31579.1"/>
    </source>
</evidence>
<keyword evidence="2" id="KW-1185">Reference proteome</keyword>
<proteinExistence type="predicted"/>
<dbReference type="Proteomes" id="UP000784294">
    <property type="component" value="Unassembled WGS sequence"/>
</dbReference>
<accession>A0A448X9S6</accession>
<gene>
    <name evidence="1" type="ORF">PXEA_LOCUS25019</name>
</gene>
<organism evidence="1 2">
    <name type="scientific">Protopolystoma xenopodis</name>
    <dbReference type="NCBI Taxonomy" id="117903"/>
    <lineage>
        <taxon>Eukaryota</taxon>
        <taxon>Metazoa</taxon>
        <taxon>Spiralia</taxon>
        <taxon>Lophotrochozoa</taxon>
        <taxon>Platyhelminthes</taxon>
        <taxon>Monogenea</taxon>
        <taxon>Polyopisthocotylea</taxon>
        <taxon>Polystomatidea</taxon>
        <taxon>Polystomatidae</taxon>
        <taxon>Protopolystoma</taxon>
    </lineage>
</organism>
<comment type="caution">
    <text evidence="1">The sequence shown here is derived from an EMBL/GenBank/DDBJ whole genome shotgun (WGS) entry which is preliminary data.</text>
</comment>
<evidence type="ECO:0000313" key="2">
    <source>
        <dbReference type="Proteomes" id="UP000784294"/>
    </source>
</evidence>
<name>A0A448X9S6_9PLAT</name>
<sequence length="168" mass="19480">MRQHEDSTTRRRDSQPYWLSHSPSMRRHPMVRLEADWSIGFTESRWDHWPIMHPHRAFINSLKSNSFCLPNLDKVHQHCGFFTGPTHRLRLRLLSACSSQTLDCDIVLLCCCAIICRCISVPCLPVSLFQPNARRRMQSRLSFVGIMLVSFHVSLCFEQAPTEGKAKQ</sequence>
<reference evidence="1" key="1">
    <citation type="submission" date="2018-11" db="EMBL/GenBank/DDBJ databases">
        <authorList>
            <consortium name="Pathogen Informatics"/>
        </authorList>
    </citation>
    <scope>NUCLEOTIDE SEQUENCE</scope>
</reference>
<protein>
    <submittedName>
        <fullName evidence="1">Uncharacterized protein</fullName>
    </submittedName>
</protein>
<dbReference type="AlphaFoldDB" id="A0A448X9S6"/>
<dbReference type="EMBL" id="CAAALY010124152">
    <property type="protein sequence ID" value="VEL31579.1"/>
    <property type="molecule type" value="Genomic_DNA"/>
</dbReference>